<sequence>MSVQKIETDKFDGKSDFVMWQRKMKAVLIQNKIAPAICSPKEYQESWKGEIFSEKLGDAHSCFTLHLTDNNISDENIAVILLNTLPESFNNVKSAIKYGRDGLSLSDVKNALKSKDLDLQKENKSHGENLFVRGRVDRREPPSHCFKSKGRFKSRGKNKVKCFYCGKEGHMKIKCFK</sequence>
<accession>A0ACC0AD01</accession>
<name>A0ACC0AD01_CATRO</name>
<evidence type="ECO:0000313" key="1">
    <source>
        <dbReference type="EMBL" id="KAI5658616.1"/>
    </source>
</evidence>
<organism evidence="1 2">
    <name type="scientific">Catharanthus roseus</name>
    <name type="common">Madagascar periwinkle</name>
    <name type="synonym">Vinca rosea</name>
    <dbReference type="NCBI Taxonomy" id="4058"/>
    <lineage>
        <taxon>Eukaryota</taxon>
        <taxon>Viridiplantae</taxon>
        <taxon>Streptophyta</taxon>
        <taxon>Embryophyta</taxon>
        <taxon>Tracheophyta</taxon>
        <taxon>Spermatophyta</taxon>
        <taxon>Magnoliopsida</taxon>
        <taxon>eudicotyledons</taxon>
        <taxon>Gunneridae</taxon>
        <taxon>Pentapetalae</taxon>
        <taxon>asterids</taxon>
        <taxon>lamiids</taxon>
        <taxon>Gentianales</taxon>
        <taxon>Apocynaceae</taxon>
        <taxon>Rauvolfioideae</taxon>
        <taxon>Vinceae</taxon>
        <taxon>Catharanthinae</taxon>
        <taxon>Catharanthus</taxon>
    </lineage>
</organism>
<protein>
    <submittedName>
        <fullName evidence="1">Uncharacterized protein</fullName>
    </submittedName>
</protein>
<gene>
    <name evidence="1" type="ORF">M9H77_27409</name>
</gene>
<keyword evidence="2" id="KW-1185">Reference proteome</keyword>
<dbReference type="EMBL" id="CM044706">
    <property type="protein sequence ID" value="KAI5658616.1"/>
    <property type="molecule type" value="Genomic_DNA"/>
</dbReference>
<comment type="caution">
    <text evidence="1">The sequence shown here is derived from an EMBL/GenBank/DDBJ whole genome shotgun (WGS) entry which is preliminary data.</text>
</comment>
<dbReference type="Proteomes" id="UP001060085">
    <property type="component" value="Linkage Group LG06"/>
</dbReference>
<proteinExistence type="predicted"/>
<evidence type="ECO:0000313" key="2">
    <source>
        <dbReference type="Proteomes" id="UP001060085"/>
    </source>
</evidence>
<reference evidence="2" key="1">
    <citation type="journal article" date="2023" name="Nat. Plants">
        <title>Single-cell RNA sequencing provides a high-resolution roadmap for understanding the multicellular compartmentation of specialized metabolism.</title>
        <authorList>
            <person name="Sun S."/>
            <person name="Shen X."/>
            <person name="Li Y."/>
            <person name="Li Y."/>
            <person name="Wang S."/>
            <person name="Li R."/>
            <person name="Zhang H."/>
            <person name="Shen G."/>
            <person name="Guo B."/>
            <person name="Wei J."/>
            <person name="Xu J."/>
            <person name="St-Pierre B."/>
            <person name="Chen S."/>
            <person name="Sun C."/>
        </authorList>
    </citation>
    <scope>NUCLEOTIDE SEQUENCE [LARGE SCALE GENOMIC DNA]</scope>
</reference>